<name>A0A1I1ZCZ8_9SPHI</name>
<evidence type="ECO:0000256" key="1">
    <source>
        <dbReference type="ARBA" id="ARBA00022747"/>
    </source>
</evidence>
<proteinExistence type="predicted"/>
<dbReference type="Proteomes" id="UP000183129">
    <property type="component" value="Unassembled WGS sequence"/>
</dbReference>
<dbReference type="Gene3D" id="3.90.220.20">
    <property type="entry name" value="DNA methylase specificity domains"/>
    <property type="match status" value="1"/>
</dbReference>
<dbReference type="InterPro" id="IPR044946">
    <property type="entry name" value="Restrct_endonuc_typeI_TRD_sf"/>
</dbReference>
<evidence type="ECO:0000259" key="3">
    <source>
        <dbReference type="Pfam" id="PF12950"/>
    </source>
</evidence>
<dbReference type="EMBL" id="FONS01000001">
    <property type="protein sequence ID" value="SFE29694.1"/>
    <property type="molecule type" value="Genomic_DNA"/>
</dbReference>
<dbReference type="Pfam" id="PF12950">
    <property type="entry name" value="TaqI_C"/>
    <property type="match status" value="1"/>
</dbReference>
<accession>A0A1I1ZCZ8</accession>
<evidence type="ECO:0000313" key="4">
    <source>
        <dbReference type="EMBL" id="SFE29694.1"/>
    </source>
</evidence>
<sequence length="130" mass="15294">EDFYKQKIVWGEISDRSNFALDNQDHFFVNNKCYLMSGDQLEYLFCFLNSPLCEYLFSKIGTTTGVGTSQWSKFTIEKLNIPIITEDQNKKFILFASELERDPAIKKLINQYIYEICDLTTEEIEFIESQ</sequence>
<feature type="domain" description="TaqI-like C-terminal specificity" evidence="3">
    <location>
        <begin position="3"/>
        <end position="79"/>
    </location>
</feature>
<keyword evidence="1" id="KW-0680">Restriction system</keyword>
<organism evidence="4 5">
    <name type="scientific">Pedobacter antarcticus</name>
    <dbReference type="NCBI Taxonomy" id="34086"/>
    <lineage>
        <taxon>Bacteria</taxon>
        <taxon>Pseudomonadati</taxon>
        <taxon>Bacteroidota</taxon>
        <taxon>Sphingobacteriia</taxon>
        <taxon>Sphingobacteriales</taxon>
        <taxon>Sphingobacteriaceae</taxon>
        <taxon>Pedobacter</taxon>
    </lineage>
</organism>
<evidence type="ECO:0000313" key="5">
    <source>
        <dbReference type="Proteomes" id="UP000183129"/>
    </source>
</evidence>
<dbReference type="InterPro" id="IPR025931">
    <property type="entry name" value="TaqI_C"/>
</dbReference>
<protein>
    <submittedName>
        <fullName evidence="4">TaqI-like C-terminal specificity domain-containing protein</fullName>
    </submittedName>
</protein>
<evidence type="ECO:0000256" key="2">
    <source>
        <dbReference type="ARBA" id="ARBA00023125"/>
    </source>
</evidence>
<dbReference type="GO" id="GO:0009307">
    <property type="term" value="P:DNA restriction-modification system"/>
    <property type="evidence" value="ECO:0007669"/>
    <property type="project" value="UniProtKB-KW"/>
</dbReference>
<dbReference type="RefSeq" id="WP_212611574.1">
    <property type="nucleotide sequence ID" value="NZ_FONS01000001.1"/>
</dbReference>
<gene>
    <name evidence="4" type="ORF">SAMN03003324_00001</name>
</gene>
<reference evidence="4 5" key="1">
    <citation type="submission" date="2016-10" db="EMBL/GenBank/DDBJ databases">
        <authorList>
            <person name="de Groot N.N."/>
        </authorList>
    </citation>
    <scope>NUCLEOTIDE SEQUENCE [LARGE SCALE GENOMIC DNA]</scope>
    <source>
        <strain evidence="4 5">ATCC 51969</strain>
    </source>
</reference>
<dbReference type="GO" id="GO:0003677">
    <property type="term" value="F:DNA binding"/>
    <property type="evidence" value="ECO:0007669"/>
    <property type="project" value="UniProtKB-KW"/>
</dbReference>
<keyword evidence="2" id="KW-0238">DNA-binding</keyword>
<dbReference type="AlphaFoldDB" id="A0A1I1ZCZ8"/>
<feature type="non-terminal residue" evidence="4">
    <location>
        <position position="1"/>
    </location>
</feature>